<dbReference type="Proteomes" id="UP001162131">
    <property type="component" value="Unassembled WGS sequence"/>
</dbReference>
<name>A0AAU9IHC7_9CILI</name>
<dbReference type="EMBL" id="CAJZBQ010000011">
    <property type="protein sequence ID" value="CAG9313877.1"/>
    <property type="molecule type" value="Genomic_DNA"/>
</dbReference>
<feature type="domain" description="Amino acid transporter transmembrane" evidence="6">
    <location>
        <begin position="8"/>
        <end position="367"/>
    </location>
</feature>
<feature type="transmembrane region" description="Helical" evidence="5">
    <location>
        <begin position="365"/>
        <end position="383"/>
    </location>
</feature>
<keyword evidence="2 5" id="KW-0812">Transmembrane</keyword>
<feature type="transmembrane region" description="Helical" evidence="5">
    <location>
        <begin position="6"/>
        <end position="24"/>
    </location>
</feature>
<evidence type="ECO:0000256" key="1">
    <source>
        <dbReference type="ARBA" id="ARBA00004141"/>
    </source>
</evidence>
<feature type="transmembrane region" description="Helical" evidence="5">
    <location>
        <begin position="75"/>
        <end position="96"/>
    </location>
</feature>
<evidence type="ECO:0000256" key="2">
    <source>
        <dbReference type="ARBA" id="ARBA00022692"/>
    </source>
</evidence>
<comment type="caution">
    <text evidence="7">The sequence shown here is derived from an EMBL/GenBank/DDBJ whole genome shotgun (WGS) entry which is preliminary data.</text>
</comment>
<feature type="transmembrane region" description="Helical" evidence="5">
    <location>
        <begin position="31"/>
        <end position="55"/>
    </location>
</feature>
<sequence length="385" mass="44050">MKNTPLYTFIAFTVGGGIMSLPWAMMNSGWLLSLVVFCLICFTYWIIYNSLIYAIEGSANHNYAAVVKFYYGIWPARGVLVAICIHCVLLMSIHFIRIMELFRFVTVWIGIFSKEDFTLWVDTLIIMIISIPLFIFGSYIRLHTLKHIPIFIFFAWVYLILLAIKDILLGNVRETGPPAIEMRNSTDILWTAIESFNAIQCVPIIYQETQDSLLIRKSITRGLIIAFLLFSVSGIIGSNFHKGKITELSLVHFSINNANLNRGIDYFMVIGILGIIVALVFSILLLISPARLSVNQLAKGVYFSYNKTEHHIITYLILATSMVLPLIFSFDLNDFMLLRKVSKLLFCLCYPFLIYMMVDKSLLKKIAFGVWIGFLFFACIYGMDW</sequence>
<protein>
    <recommendedName>
        <fullName evidence="6">Amino acid transporter transmembrane domain-containing protein</fullName>
    </recommendedName>
</protein>
<dbReference type="AlphaFoldDB" id="A0AAU9IHC7"/>
<feature type="transmembrane region" description="Helical" evidence="5">
    <location>
        <begin position="266"/>
        <end position="287"/>
    </location>
</feature>
<feature type="transmembrane region" description="Helical" evidence="5">
    <location>
        <begin position="117"/>
        <end position="140"/>
    </location>
</feature>
<reference evidence="7" key="1">
    <citation type="submission" date="2021-09" db="EMBL/GenBank/DDBJ databases">
        <authorList>
            <consortium name="AG Swart"/>
            <person name="Singh M."/>
            <person name="Singh A."/>
            <person name="Seah K."/>
            <person name="Emmerich C."/>
        </authorList>
    </citation>
    <scope>NUCLEOTIDE SEQUENCE</scope>
    <source>
        <strain evidence="7">ATCC30299</strain>
    </source>
</reference>
<evidence type="ECO:0000259" key="6">
    <source>
        <dbReference type="Pfam" id="PF01490"/>
    </source>
</evidence>
<keyword evidence="3 5" id="KW-1133">Transmembrane helix</keyword>
<evidence type="ECO:0000256" key="5">
    <source>
        <dbReference type="SAM" id="Phobius"/>
    </source>
</evidence>
<evidence type="ECO:0000256" key="4">
    <source>
        <dbReference type="ARBA" id="ARBA00023136"/>
    </source>
</evidence>
<dbReference type="GO" id="GO:0016020">
    <property type="term" value="C:membrane"/>
    <property type="evidence" value="ECO:0007669"/>
    <property type="project" value="UniProtKB-SubCell"/>
</dbReference>
<comment type="subcellular location">
    <subcellularLocation>
        <location evidence="1">Membrane</location>
        <topology evidence="1">Multi-pass membrane protein</topology>
    </subcellularLocation>
</comment>
<proteinExistence type="predicted"/>
<evidence type="ECO:0000256" key="3">
    <source>
        <dbReference type="ARBA" id="ARBA00022989"/>
    </source>
</evidence>
<dbReference type="PANTHER" id="PTHR22950">
    <property type="entry name" value="AMINO ACID TRANSPORTER"/>
    <property type="match status" value="1"/>
</dbReference>
<gene>
    <name evidence="7" type="ORF">BSTOLATCC_MIC9679</name>
</gene>
<dbReference type="InterPro" id="IPR013057">
    <property type="entry name" value="AA_transpt_TM"/>
</dbReference>
<organism evidence="7 8">
    <name type="scientific">Blepharisma stoltei</name>
    <dbReference type="NCBI Taxonomy" id="1481888"/>
    <lineage>
        <taxon>Eukaryota</taxon>
        <taxon>Sar</taxon>
        <taxon>Alveolata</taxon>
        <taxon>Ciliophora</taxon>
        <taxon>Postciliodesmatophora</taxon>
        <taxon>Heterotrichea</taxon>
        <taxon>Heterotrichida</taxon>
        <taxon>Blepharismidae</taxon>
        <taxon>Blepharisma</taxon>
    </lineage>
</organism>
<evidence type="ECO:0000313" key="8">
    <source>
        <dbReference type="Proteomes" id="UP001162131"/>
    </source>
</evidence>
<accession>A0AAU9IHC7</accession>
<dbReference type="Pfam" id="PF01490">
    <property type="entry name" value="Aa_trans"/>
    <property type="match status" value="1"/>
</dbReference>
<evidence type="ECO:0000313" key="7">
    <source>
        <dbReference type="EMBL" id="CAG9313877.1"/>
    </source>
</evidence>
<feature type="transmembrane region" description="Helical" evidence="5">
    <location>
        <begin position="222"/>
        <end position="240"/>
    </location>
</feature>
<dbReference type="GO" id="GO:0015179">
    <property type="term" value="F:L-amino acid transmembrane transporter activity"/>
    <property type="evidence" value="ECO:0007669"/>
    <property type="project" value="TreeGrafter"/>
</dbReference>
<keyword evidence="4 5" id="KW-0472">Membrane</keyword>
<keyword evidence="8" id="KW-1185">Reference proteome</keyword>
<feature type="transmembrane region" description="Helical" evidence="5">
    <location>
        <begin position="146"/>
        <end position="164"/>
    </location>
</feature>
<feature type="transmembrane region" description="Helical" evidence="5">
    <location>
        <begin position="312"/>
        <end position="329"/>
    </location>
</feature>
<feature type="transmembrane region" description="Helical" evidence="5">
    <location>
        <begin position="341"/>
        <end position="358"/>
    </location>
</feature>